<evidence type="ECO:0000313" key="10">
    <source>
        <dbReference type="EMBL" id="CAB4187253.1"/>
    </source>
</evidence>
<evidence type="ECO:0000313" key="9">
    <source>
        <dbReference type="EMBL" id="CAB4183341.1"/>
    </source>
</evidence>
<keyword evidence="1" id="KW-1188">Viral release from host cell</keyword>
<evidence type="ECO:0000313" key="11">
    <source>
        <dbReference type="EMBL" id="CAB4199527.1"/>
    </source>
</evidence>
<dbReference type="EMBL" id="LR797286">
    <property type="protein sequence ID" value="CAB4199527.1"/>
    <property type="molecule type" value="Genomic_DNA"/>
</dbReference>
<dbReference type="EMBL" id="LR797039">
    <property type="protein sequence ID" value="CAB4183341.1"/>
    <property type="molecule type" value="Genomic_DNA"/>
</dbReference>
<dbReference type="Gene3D" id="3.30.420.240">
    <property type="match status" value="1"/>
</dbReference>
<keyword evidence="2" id="KW-0547">Nucleotide-binding</keyword>
<dbReference type="InterPro" id="IPR006517">
    <property type="entry name" value="Phage_terminase_lsu-like_C"/>
</dbReference>
<dbReference type="EMBL" id="LR797472">
    <property type="protein sequence ID" value="CAB4218580.1"/>
    <property type="molecule type" value="Genomic_DNA"/>
</dbReference>
<evidence type="ECO:0000313" key="14">
    <source>
        <dbReference type="EMBL" id="CAB5238206.1"/>
    </source>
</evidence>
<feature type="domain" description="Terminase large subunit gp17-like C-terminal" evidence="5">
    <location>
        <begin position="371"/>
        <end position="475"/>
    </location>
</feature>
<keyword evidence="3" id="KW-0067">ATP-binding</keyword>
<evidence type="ECO:0000313" key="7">
    <source>
        <dbReference type="EMBL" id="CAB4171177.1"/>
    </source>
</evidence>
<dbReference type="NCBIfam" id="TIGR01630">
    <property type="entry name" value="psiM2_ORF9"/>
    <property type="match status" value="1"/>
</dbReference>
<accession>A0A6J5P1K5</accession>
<proteinExistence type="predicted"/>
<dbReference type="EMBL" id="LR796946">
    <property type="protein sequence ID" value="CAB4177206.1"/>
    <property type="molecule type" value="Genomic_DNA"/>
</dbReference>
<evidence type="ECO:0000313" key="12">
    <source>
        <dbReference type="EMBL" id="CAB4212588.1"/>
    </source>
</evidence>
<dbReference type="EMBL" id="LR797109">
    <property type="protein sequence ID" value="CAB4187253.1"/>
    <property type="molecule type" value="Genomic_DNA"/>
</dbReference>
<sequence length="540" mass="61617">MADVDIPLVDQRVSEMPNDMRSDLAEMGKRDLMFLAKGVLGYKDMTIPCHGPLCSFINGNDKRFKLILHPRDTYKTSVVTIAGNIQKVIRNPEERILIANESATNAERFVGAIRSHAESNRVFRALYSDVIPKDFRKVTWNDSELVFNRKGHYPEPTLDTIGMTGSVTSRHYTHMCFDDPISEEAVKSELVMRDVINRMSALTSLLVKPETDTVWLVGTRWALWDVYTWFEKVYKPLMAKFARGILEDGKSIFPELLSEEMIGIKRTAMGEYKFSCLMMNNPRNSDVQDLNVADLKFFRYTDDGKRVILFDRDGNEHRKVALDELDVTVAVDPAPAETIASDRNAISVVGVTKWNEAVVLESWATRCTPIDLINKLFEIKGKYNPRAFGIEGVAYQKSLKFFVRQEAERRGVYLRVVELKAQGKKSLRIRGLQPLMATGRLYVDPSAQLLRQEMAEFPLGEHDDAVDALSMQLQMMRGQLSPEYFDKLKSEERNLSIGFRKDNPELRNAMDLDPDEEVDPDFLPATWSEYFEGSHAARNT</sequence>
<evidence type="ECO:0000256" key="1">
    <source>
        <dbReference type="ARBA" id="ARBA00022612"/>
    </source>
</evidence>
<evidence type="ECO:0000256" key="4">
    <source>
        <dbReference type="ARBA" id="ARBA00023219"/>
    </source>
</evidence>
<evidence type="ECO:0000313" key="8">
    <source>
        <dbReference type="EMBL" id="CAB4177206.1"/>
    </source>
</evidence>
<protein>
    <submittedName>
        <fullName evidence="6">Archaeophage PsiM2, terminase large subunit</fullName>
    </submittedName>
</protein>
<evidence type="ECO:0000313" key="6">
    <source>
        <dbReference type="EMBL" id="CAB4165167.1"/>
    </source>
</evidence>
<dbReference type="InterPro" id="IPR035421">
    <property type="entry name" value="Terminase_6C"/>
</dbReference>
<keyword evidence="4" id="KW-0231">Viral genome packaging</keyword>
<evidence type="ECO:0000256" key="2">
    <source>
        <dbReference type="ARBA" id="ARBA00022741"/>
    </source>
</evidence>
<evidence type="ECO:0000313" key="13">
    <source>
        <dbReference type="EMBL" id="CAB4218580.1"/>
    </source>
</evidence>
<dbReference type="EMBL" id="LR796865">
    <property type="protein sequence ID" value="CAB4171177.1"/>
    <property type="molecule type" value="Genomic_DNA"/>
</dbReference>
<evidence type="ECO:0000256" key="3">
    <source>
        <dbReference type="ARBA" id="ARBA00022840"/>
    </source>
</evidence>
<dbReference type="EMBL" id="LR798452">
    <property type="protein sequence ID" value="CAB5238206.1"/>
    <property type="molecule type" value="Genomic_DNA"/>
</dbReference>
<gene>
    <name evidence="8" type="ORF">UFOVP1000_23</name>
    <name evidence="9" type="ORF">UFOVP1092_51</name>
    <name evidence="10" type="ORF">UFOVP1152_2</name>
    <name evidence="11" type="ORF">UFOVP1337_53</name>
    <name evidence="12" type="ORF">UFOVP1446_23</name>
    <name evidence="14" type="ORF">UFOVP1537_6</name>
    <name evidence="13" type="ORF">UFOVP1598_37</name>
    <name evidence="6" type="ORF">UFOVP825_24</name>
    <name evidence="7" type="ORF">UFOVP915_6</name>
</gene>
<organism evidence="6">
    <name type="scientific">uncultured Caudovirales phage</name>
    <dbReference type="NCBI Taxonomy" id="2100421"/>
    <lineage>
        <taxon>Viruses</taxon>
        <taxon>Duplodnaviria</taxon>
        <taxon>Heunggongvirae</taxon>
        <taxon>Uroviricota</taxon>
        <taxon>Caudoviricetes</taxon>
        <taxon>Peduoviridae</taxon>
        <taxon>Maltschvirus</taxon>
        <taxon>Maltschvirus maltsch</taxon>
    </lineage>
</organism>
<dbReference type="Pfam" id="PF17289">
    <property type="entry name" value="Terminase_6C"/>
    <property type="match status" value="1"/>
</dbReference>
<name>A0A6J5P1K5_9CAUD</name>
<dbReference type="EMBL" id="LR797383">
    <property type="protein sequence ID" value="CAB4212588.1"/>
    <property type="molecule type" value="Genomic_DNA"/>
</dbReference>
<reference evidence="6" key="1">
    <citation type="submission" date="2020-04" db="EMBL/GenBank/DDBJ databases">
        <authorList>
            <person name="Chiriac C."/>
            <person name="Salcher M."/>
            <person name="Ghai R."/>
            <person name="Kavagutti S V."/>
        </authorList>
    </citation>
    <scope>NUCLEOTIDE SEQUENCE</scope>
</reference>
<evidence type="ECO:0000259" key="5">
    <source>
        <dbReference type="Pfam" id="PF17289"/>
    </source>
</evidence>
<dbReference type="EMBL" id="LR796772">
    <property type="protein sequence ID" value="CAB4165167.1"/>
    <property type="molecule type" value="Genomic_DNA"/>
</dbReference>
<dbReference type="GO" id="GO:0005524">
    <property type="term" value="F:ATP binding"/>
    <property type="evidence" value="ECO:0007669"/>
    <property type="project" value="UniProtKB-KW"/>
</dbReference>